<dbReference type="PROSITE" id="PS51819">
    <property type="entry name" value="VOC"/>
    <property type="match status" value="1"/>
</dbReference>
<protein>
    <submittedName>
        <fullName evidence="3">VOC family protein</fullName>
    </submittedName>
</protein>
<proteinExistence type="predicted"/>
<feature type="domain" description="VOC" evidence="2">
    <location>
        <begin position="5"/>
        <end position="144"/>
    </location>
</feature>
<dbReference type="RefSeq" id="WP_249328615.1">
    <property type="nucleotide sequence ID" value="NZ_CP060635.1"/>
</dbReference>
<dbReference type="InterPro" id="IPR029068">
    <property type="entry name" value="Glyas_Bleomycin-R_OHBP_Dase"/>
</dbReference>
<accession>A0A7G9GBC1</accession>
<keyword evidence="1" id="KW-0479">Metal-binding</keyword>
<evidence type="ECO:0000313" key="4">
    <source>
        <dbReference type="Proteomes" id="UP000515860"/>
    </source>
</evidence>
<dbReference type="PANTHER" id="PTHR43048:SF6">
    <property type="entry name" value="BLR8189 PROTEIN"/>
    <property type="match status" value="1"/>
</dbReference>
<dbReference type="PANTHER" id="PTHR43048">
    <property type="entry name" value="METHYLMALONYL-COA EPIMERASE"/>
    <property type="match status" value="1"/>
</dbReference>
<name>A0A7G9GBC1_9FIRM</name>
<dbReference type="GO" id="GO:0046491">
    <property type="term" value="P:L-methylmalonyl-CoA metabolic process"/>
    <property type="evidence" value="ECO:0007669"/>
    <property type="project" value="TreeGrafter"/>
</dbReference>
<dbReference type="InterPro" id="IPR037523">
    <property type="entry name" value="VOC_core"/>
</dbReference>
<gene>
    <name evidence="3" type="ORF">H9Q79_14595</name>
</gene>
<dbReference type="GO" id="GO:0046872">
    <property type="term" value="F:metal ion binding"/>
    <property type="evidence" value="ECO:0007669"/>
    <property type="project" value="UniProtKB-KW"/>
</dbReference>
<reference evidence="3 4" key="1">
    <citation type="submission" date="2020-08" db="EMBL/GenBank/DDBJ databases">
        <authorList>
            <person name="Liu C."/>
            <person name="Sun Q."/>
        </authorList>
    </citation>
    <scope>NUCLEOTIDE SEQUENCE [LARGE SCALE GENOMIC DNA]</scope>
    <source>
        <strain evidence="3 4">NSJ-29</strain>
    </source>
</reference>
<dbReference type="GO" id="GO:0004493">
    <property type="term" value="F:methylmalonyl-CoA epimerase activity"/>
    <property type="evidence" value="ECO:0007669"/>
    <property type="project" value="TreeGrafter"/>
</dbReference>
<evidence type="ECO:0000313" key="3">
    <source>
        <dbReference type="EMBL" id="QNM08103.1"/>
    </source>
</evidence>
<evidence type="ECO:0000256" key="1">
    <source>
        <dbReference type="ARBA" id="ARBA00022723"/>
    </source>
</evidence>
<evidence type="ECO:0000259" key="2">
    <source>
        <dbReference type="PROSITE" id="PS51819"/>
    </source>
</evidence>
<dbReference type="Proteomes" id="UP000515860">
    <property type="component" value="Chromosome"/>
</dbReference>
<dbReference type="Pfam" id="PF00903">
    <property type="entry name" value="Glyoxalase"/>
    <property type="match status" value="1"/>
</dbReference>
<dbReference type="AlphaFoldDB" id="A0A7G9GBC1"/>
<dbReference type="InterPro" id="IPR051785">
    <property type="entry name" value="MMCE/EMCE_epimerase"/>
</dbReference>
<dbReference type="InterPro" id="IPR004360">
    <property type="entry name" value="Glyas_Fos-R_dOase_dom"/>
</dbReference>
<organism evidence="3 4">
    <name type="scientific">Wansuia hejianensis</name>
    <dbReference type="NCBI Taxonomy" id="2763667"/>
    <lineage>
        <taxon>Bacteria</taxon>
        <taxon>Bacillati</taxon>
        <taxon>Bacillota</taxon>
        <taxon>Clostridia</taxon>
        <taxon>Lachnospirales</taxon>
        <taxon>Lachnospiraceae</taxon>
        <taxon>Wansuia</taxon>
    </lineage>
</organism>
<dbReference type="EMBL" id="CP060635">
    <property type="protein sequence ID" value="QNM08103.1"/>
    <property type="molecule type" value="Genomic_DNA"/>
</dbReference>
<sequence>MMGASFLHVGMTVQDMDKTIEFYTKYFGFELEMKGVFSEEFIGRHRQLYQLPEGAFSDFCFLKSGDGIVIEVFQFSPAADREDVRWNRPGYTHICLRVDDIFKVYEEMTGDGIEFFFPPDMRATPEEHWVFLKDPDGNLIELQD</sequence>
<keyword evidence="4" id="KW-1185">Reference proteome</keyword>
<dbReference type="Gene3D" id="3.10.180.10">
    <property type="entry name" value="2,3-Dihydroxybiphenyl 1,2-Dioxygenase, domain 1"/>
    <property type="match status" value="1"/>
</dbReference>
<dbReference type="KEGG" id="whj:H9Q79_14595"/>
<dbReference type="SUPFAM" id="SSF54593">
    <property type="entry name" value="Glyoxalase/Bleomycin resistance protein/Dihydroxybiphenyl dioxygenase"/>
    <property type="match status" value="1"/>
</dbReference>